<keyword evidence="1" id="KW-0808">Transferase</keyword>
<evidence type="ECO:0000256" key="3">
    <source>
        <dbReference type="ARBA" id="ARBA00022777"/>
    </source>
</evidence>
<reference evidence="8 10" key="1">
    <citation type="submission" date="2006-04" db="EMBL/GenBank/DDBJ databases">
        <authorList>
            <person name="Nierman W.C."/>
        </authorList>
    </citation>
    <scope>NUCLEOTIDE SEQUENCE [LARGE SCALE GENOMIC DNA]</scope>
    <source>
        <strain evidence="8 10">DW4/3-1</strain>
    </source>
</reference>
<dbReference type="PANTHER" id="PTHR43289:SF6">
    <property type="entry name" value="SERINE_THREONINE-PROTEIN KINASE NEKL-3"/>
    <property type="match status" value="1"/>
</dbReference>
<keyword evidence="3 8" id="KW-0418">Kinase</keyword>
<evidence type="ECO:0000259" key="6">
    <source>
        <dbReference type="PROSITE" id="PS50011"/>
    </source>
</evidence>
<evidence type="ECO:0000256" key="4">
    <source>
        <dbReference type="ARBA" id="ARBA00022840"/>
    </source>
</evidence>
<dbReference type="eggNOG" id="COG0515">
    <property type="taxonomic scope" value="Bacteria"/>
</dbReference>
<dbReference type="HOGENOM" id="CLU_028595_1_0_7"/>
<dbReference type="InterPro" id="IPR008271">
    <property type="entry name" value="Ser/Thr_kinase_AS"/>
</dbReference>
<organism evidence="8 10">
    <name type="scientific">Stigmatella aurantiaca (strain DW4/3-1)</name>
    <dbReference type="NCBI Taxonomy" id="378806"/>
    <lineage>
        <taxon>Bacteria</taxon>
        <taxon>Pseudomonadati</taxon>
        <taxon>Myxococcota</taxon>
        <taxon>Myxococcia</taxon>
        <taxon>Myxococcales</taxon>
        <taxon>Cystobacterineae</taxon>
        <taxon>Archangiaceae</taxon>
        <taxon>Stigmatella</taxon>
    </lineage>
</organism>
<evidence type="ECO:0000256" key="1">
    <source>
        <dbReference type="ARBA" id="ARBA00022679"/>
    </source>
</evidence>
<dbReference type="PROSITE" id="PS00108">
    <property type="entry name" value="PROTEIN_KINASE_ST"/>
    <property type="match status" value="1"/>
</dbReference>
<gene>
    <name evidence="7" type="ordered locus">STAUR_4914</name>
    <name evidence="8" type="ORF">STIAU_0106</name>
</gene>
<feature type="domain" description="Protein kinase" evidence="6">
    <location>
        <begin position="31"/>
        <end position="309"/>
    </location>
</feature>
<keyword evidence="4" id="KW-0067">ATP-binding</keyword>
<feature type="region of interest" description="Disordered" evidence="5">
    <location>
        <begin position="320"/>
        <end position="347"/>
    </location>
</feature>
<dbReference type="OrthoDB" id="5537402at2"/>
<dbReference type="InterPro" id="IPR011009">
    <property type="entry name" value="Kinase-like_dom_sf"/>
</dbReference>
<dbReference type="SMART" id="SM00220">
    <property type="entry name" value="S_TKc"/>
    <property type="match status" value="1"/>
</dbReference>
<dbReference type="GO" id="GO:0004674">
    <property type="term" value="F:protein serine/threonine kinase activity"/>
    <property type="evidence" value="ECO:0007669"/>
    <property type="project" value="TreeGrafter"/>
</dbReference>
<dbReference type="EMBL" id="AAMD01000044">
    <property type="protein sequence ID" value="EAU66906.1"/>
    <property type="molecule type" value="Genomic_DNA"/>
</dbReference>
<dbReference type="PROSITE" id="PS50011">
    <property type="entry name" value="PROTEIN_KINASE_DOM"/>
    <property type="match status" value="1"/>
</dbReference>
<evidence type="ECO:0000256" key="2">
    <source>
        <dbReference type="ARBA" id="ARBA00022741"/>
    </source>
</evidence>
<dbReference type="STRING" id="378806.STAUR_4914"/>
<proteinExistence type="predicted"/>
<feature type="region of interest" description="Disordered" evidence="5">
    <location>
        <begin position="1"/>
        <end position="21"/>
    </location>
</feature>
<reference evidence="7 9" key="2">
    <citation type="journal article" date="2011" name="Mol. Biol. Evol.">
        <title>Comparative genomic analysis of fruiting body formation in Myxococcales.</title>
        <authorList>
            <person name="Huntley S."/>
            <person name="Hamann N."/>
            <person name="Wegener-Feldbrugge S."/>
            <person name="Treuner-Lange A."/>
            <person name="Kube M."/>
            <person name="Reinhardt R."/>
            <person name="Klages S."/>
            <person name="Muller R."/>
            <person name="Ronning C.M."/>
            <person name="Nierman W.C."/>
            <person name="Sogaard-Andersen L."/>
        </authorList>
    </citation>
    <scope>NUCLEOTIDE SEQUENCE [LARGE SCALE GENOMIC DNA]</scope>
    <source>
        <strain evidence="7 9">DW4/3-1</strain>
    </source>
</reference>
<dbReference type="SUPFAM" id="SSF56112">
    <property type="entry name" value="Protein kinase-like (PK-like)"/>
    <property type="match status" value="1"/>
</dbReference>
<dbReference type="PATRIC" id="fig|378806.16.peg.6126"/>
<evidence type="ECO:0000313" key="7">
    <source>
        <dbReference type="EMBL" id="ADO72692.1"/>
    </source>
</evidence>
<dbReference type="Gene3D" id="3.30.200.20">
    <property type="entry name" value="Phosphorylase Kinase, domain 1"/>
    <property type="match status" value="1"/>
</dbReference>
<feature type="compositionally biased region" description="Polar residues" evidence="5">
    <location>
        <begin position="405"/>
        <end position="417"/>
    </location>
</feature>
<dbReference type="Pfam" id="PF00069">
    <property type="entry name" value="Pkinase"/>
    <property type="match status" value="1"/>
</dbReference>
<dbReference type="CDD" id="cd14014">
    <property type="entry name" value="STKc_PknB_like"/>
    <property type="match status" value="1"/>
</dbReference>
<accession>Q093J5</accession>
<keyword evidence="2" id="KW-0547">Nucleotide-binding</keyword>
<evidence type="ECO:0000313" key="9">
    <source>
        <dbReference type="Proteomes" id="UP000001351"/>
    </source>
</evidence>
<feature type="region of interest" description="Disordered" evidence="5">
    <location>
        <begin position="377"/>
        <end position="441"/>
    </location>
</feature>
<dbReference type="InterPro" id="IPR000719">
    <property type="entry name" value="Prot_kinase_dom"/>
</dbReference>
<name>Q093J5_STIAD</name>
<dbReference type="Proteomes" id="UP000032702">
    <property type="component" value="Unassembled WGS sequence"/>
</dbReference>
<evidence type="ECO:0000313" key="8">
    <source>
        <dbReference type="EMBL" id="EAU66906.1"/>
    </source>
</evidence>
<dbReference type="EMBL" id="CP002271">
    <property type="protein sequence ID" value="ADO72692.1"/>
    <property type="molecule type" value="Genomic_DNA"/>
</dbReference>
<evidence type="ECO:0000313" key="10">
    <source>
        <dbReference type="Proteomes" id="UP000032702"/>
    </source>
</evidence>
<dbReference type="Proteomes" id="UP000001351">
    <property type="component" value="Chromosome"/>
</dbReference>
<dbReference type="PANTHER" id="PTHR43289">
    <property type="entry name" value="MITOGEN-ACTIVATED PROTEIN KINASE KINASE KINASE 20-RELATED"/>
    <property type="match status" value="1"/>
</dbReference>
<dbReference type="KEGG" id="sur:STAUR_4914"/>
<dbReference type="AlphaFoldDB" id="Q093J5"/>
<dbReference type="Gene3D" id="1.10.510.10">
    <property type="entry name" value="Transferase(Phosphotransferase) domain 1"/>
    <property type="match status" value="1"/>
</dbReference>
<sequence>MAPPVRRPMQTRRPPELNPALLPPGTAVGSWRVRAWAGGGVHGAVYQAVPWNDERANPVALKLALLPRDPRFAREVELLSRVRHPHIPRLRDSGTWQHPGGTLHPFLVMDWVDGTPLYDWAQQFRPSSQQVLRLLAQVARALQALHSQGCLHRDVKGGNVLVHPSGHRALLTDFGSGRYPDAATLTPGTLPPGTPAYRSPEACLFELQFFRDPQAHYAAQPTDDLYALGVTAYRLVTGEYPELAEPSKDASGIWHLEGIASPAPRALNPRVAPQLNALILRMLSVQPQERGSAEELAKAMEQAAEHPLPETTQSLFPQEMTEETAPVAQKSPLTPEATEPIGHPAHRRNGLSRLATVAVLLSLGAWAGWIARGQTPEPPAVVRQKSGGAHEEDGVPSGLGDAAATASSVASPNSSTPGVLAEDTPPTPVPGQMRPDAKGRCPHKRQIALNGSCWVELEREKCEALNLPVYKGTCYMPVFPPKRPPTSTPATQP</sequence>
<protein>
    <submittedName>
        <fullName evidence="8">Protein kinase</fullName>
    </submittedName>
</protein>
<evidence type="ECO:0000256" key="5">
    <source>
        <dbReference type="SAM" id="MobiDB-lite"/>
    </source>
</evidence>
<keyword evidence="9" id="KW-1185">Reference proteome</keyword>
<dbReference type="GO" id="GO:0005524">
    <property type="term" value="F:ATP binding"/>
    <property type="evidence" value="ECO:0007669"/>
    <property type="project" value="UniProtKB-KW"/>
</dbReference>